<protein>
    <submittedName>
        <fullName evidence="3">Protein belonging to Uncharacterized protein family UPF0135, NIF3</fullName>
    </submittedName>
</protein>
<dbReference type="InterPro" id="IPR036069">
    <property type="entry name" value="DUF34/NIF3_sf"/>
</dbReference>
<sequence length="322" mass="35732">MKIKEIISALDRFAPLPLQDGFDNAGLQIGLTEAEATGALLCLDVTETVLDEAIALGCNLVISHHPLIFKAYKSITGKDYVERCILKAIRNDIVLYAAHTNLDNAKEGVNYKIAEKIGLKHLRVLDPQRDTLLKLVTFIPTKQAEKVRKALFTAGCGNIGGYDSCSYSLKGEGTFRAGKNTHPFCGSIGEFHREEEVRIETILPSYKKEEVVRALLSAHPYEEPAFDLYPLENEWTQTGAGIVGELETPETELEFLKRIKKIFEVECVKHNKLIGKEIQKVALCGGAGAFLIPQAIRSGADIFITGEIKYHDYFGHENDILL</sequence>
<evidence type="ECO:0000256" key="2">
    <source>
        <dbReference type="ARBA" id="ARBA00022723"/>
    </source>
</evidence>
<dbReference type="NCBIfam" id="TIGR00486">
    <property type="entry name" value="YbgI_SA1388"/>
    <property type="match status" value="1"/>
</dbReference>
<name>J9GNQ2_9ZZZZ</name>
<evidence type="ECO:0000313" key="3">
    <source>
        <dbReference type="EMBL" id="EJX03968.1"/>
    </source>
</evidence>
<gene>
    <name evidence="3" type="ORF">EVA_07914</name>
</gene>
<dbReference type="InterPro" id="IPR017221">
    <property type="entry name" value="DUF34/NIF3_bac"/>
</dbReference>
<organism evidence="3">
    <name type="scientific">gut metagenome</name>
    <dbReference type="NCBI Taxonomy" id="749906"/>
    <lineage>
        <taxon>unclassified sequences</taxon>
        <taxon>metagenomes</taxon>
        <taxon>organismal metagenomes</taxon>
    </lineage>
</organism>
<dbReference type="FunFam" id="3.30.70.120:FF:000006">
    <property type="entry name" value="GTP cyclohydrolase 1 type 2 homolog"/>
    <property type="match status" value="1"/>
</dbReference>
<accession>J9GNQ2</accession>
<reference evidence="3" key="1">
    <citation type="journal article" date="2012" name="PLoS ONE">
        <title>Gene sets for utilization of primary and secondary nutrition supplies in the distal gut of endangered iberian lynx.</title>
        <authorList>
            <person name="Alcaide M."/>
            <person name="Messina E."/>
            <person name="Richter M."/>
            <person name="Bargiela R."/>
            <person name="Peplies J."/>
            <person name="Huws S.A."/>
            <person name="Newbold C.J."/>
            <person name="Golyshin P.N."/>
            <person name="Simon M.A."/>
            <person name="Lopez G."/>
            <person name="Yakimov M.M."/>
            <person name="Ferrer M."/>
        </authorList>
    </citation>
    <scope>NUCLEOTIDE SEQUENCE</scope>
</reference>
<dbReference type="Pfam" id="PF01784">
    <property type="entry name" value="DUF34_NIF3"/>
    <property type="match status" value="1"/>
</dbReference>
<comment type="similarity">
    <text evidence="1">Belongs to the GTP cyclohydrolase I type 2/NIF3 family.</text>
</comment>
<dbReference type="PANTHER" id="PTHR13799">
    <property type="entry name" value="NGG1 INTERACTING FACTOR 3"/>
    <property type="match status" value="1"/>
</dbReference>
<dbReference type="PIRSF" id="PIRSF037489">
    <property type="entry name" value="UCP037489_NIF3_YqfO"/>
    <property type="match status" value="1"/>
</dbReference>
<dbReference type="Gene3D" id="3.30.70.120">
    <property type="match status" value="1"/>
</dbReference>
<keyword evidence="2" id="KW-0479">Metal-binding</keyword>
<dbReference type="SUPFAM" id="SSF102705">
    <property type="entry name" value="NIF3 (NGG1p interacting factor 3)-like"/>
    <property type="match status" value="1"/>
</dbReference>
<dbReference type="Gene3D" id="3.40.1390.30">
    <property type="entry name" value="NIF3 (NGG1p interacting factor 3)-like"/>
    <property type="match status" value="1"/>
</dbReference>
<dbReference type="EMBL" id="AMCI01001967">
    <property type="protein sequence ID" value="EJX03968.1"/>
    <property type="molecule type" value="Genomic_DNA"/>
</dbReference>
<proteinExistence type="inferred from homology"/>
<dbReference type="GO" id="GO:0046872">
    <property type="term" value="F:metal ion binding"/>
    <property type="evidence" value="ECO:0007669"/>
    <property type="project" value="UniProtKB-KW"/>
</dbReference>
<dbReference type="FunFam" id="3.40.1390.30:FF:000001">
    <property type="entry name" value="GTP cyclohydrolase 1 type 2"/>
    <property type="match status" value="1"/>
</dbReference>
<evidence type="ECO:0000256" key="1">
    <source>
        <dbReference type="ARBA" id="ARBA00006964"/>
    </source>
</evidence>
<comment type="caution">
    <text evidence="3">The sequence shown here is derived from an EMBL/GenBank/DDBJ whole genome shotgun (WGS) entry which is preliminary data.</text>
</comment>
<dbReference type="InterPro" id="IPR015867">
    <property type="entry name" value="N-reg_PII/ATP_PRibTrfase_C"/>
</dbReference>
<dbReference type="AlphaFoldDB" id="J9GNQ2"/>
<dbReference type="PANTHER" id="PTHR13799:SF14">
    <property type="entry name" value="GTP CYCLOHYDROLASE 1 TYPE 2 HOMOLOG"/>
    <property type="match status" value="1"/>
</dbReference>
<feature type="non-terminal residue" evidence="3">
    <location>
        <position position="322"/>
    </location>
</feature>
<dbReference type="GO" id="GO:0005737">
    <property type="term" value="C:cytoplasm"/>
    <property type="evidence" value="ECO:0007669"/>
    <property type="project" value="TreeGrafter"/>
</dbReference>
<dbReference type="InterPro" id="IPR002678">
    <property type="entry name" value="DUF34/NIF3"/>
</dbReference>